<feature type="domain" description="HTH araC/xylS-type" evidence="4">
    <location>
        <begin position="190"/>
        <end position="288"/>
    </location>
</feature>
<evidence type="ECO:0000313" key="6">
    <source>
        <dbReference type="Proteomes" id="UP000677305"/>
    </source>
</evidence>
<reference evidence="5 6" key="1">
    <citation type="submission" date="2020-07" db="EMBL/GenBank/DDBJ databases">
        <title>Vallitalea guaymasensis genome.</title>
        <authorList>
            <person name="Postec A."/>
        </authorList>
    </citation>
    <scope>NUCLEOTIDE SEQUENCE [LARGE SCALE GENOMIC DNA]</scope>
    <source>
        <strain evidence="5 6">Ra1766G1</strain>
    </source>
</reference>
<dbReference type="InterPro" id="IPR018060">
    <property type="entry name" value="HTH_AraC"/>
</dbReference>
<dbReference type="GO" id="GO:0003700">
    <property type="term" value="F:DNA-binding transcription factor activity"/>
    <property type="evidence" value="ECO:0007669"/>
    <property type="project" value="InterPro"/>
</dbReference>
<dbReference type="EMBL" id="CP058561">
    <property type="protein sequence ID" value="QUH29954.1"/>
    <property type="molecule type" value="Genomic_DNA"/>
</dbReference>
<dbReference type="InterPro" id="IPR003313">
    <property type="entry name" value="AraC-bd"/>
</dbReference>
<dbReference type="KEGG" id="vgu:HYG85_13955"/>
<evidence type="ECO:0000256" key="1">
    <source>
        <dbReference type="ARBA" id="ARBA00023015"/>
    </source>
</evidence>
<dbReference type="PANTHER" id="PTHR43280">
    <property type="entry name" value="ARAC-FAMILY TRANSCRIPTIONAL REGULATOR"/>
    <property type="match status" value="1"/>
</dbReference>
<dbReference type="Gene3D" id="1.10.10.60">
    <property type="entry name" value="Homeodomain-like"/>
    <property type="match status" value="2"/>
</dbReference>
<evidence type="ECO:0000256" key="2">
    <source>
        <dbReference type="ARBA" id="ARBA00023125"/>
    </source>
</evidence>
<dbReference type="RefSeq" id="WP_212690196.1">
    <property type="nucleotide sequence ID" value="NZ_CP058561.1"/>
</dbReference>
<sequence length="293" mass="35029">MIIYESNNTRINGKYTLDFSSHTIEGERRLEDVIDVHSKLELSIVGYGTGKYYIGDKIYDMKKNDVFIISNTDKHALVMDKDETLKNIVIHFEPRFIWSDNNNFDYRYLKIFFNRSKNFCHRLDRHNEATEKIISLFYEIEDEFNNKPLEYELMAKVKLMNILVLLLRHYNYVYDDKDHYQFKKEVQSINKVTDYIHENFDKKIKLEDLAAIVHMNTSYFSTFFKKFNGLAPSEYISRIRISKAMELLEKTDKNIIEICGMCGFNSTASFNKMFKKIKHLTPSEYKKQYFNQK</sequence>
<keyword evidence="3" id="KW-0804">Transcription</keyword>
<dbReference type="Pfam" id="PF02311">
    <property type="entry name" value="AraC_binding"/>
    <property type="match status" value="1"/>
</dbReference>
<dbReference type="SUPFAM" id="SSF46689">
    <property type="entry name" value="Homeodomain-like"/>
    <property type="match status" value="2"/>
</dbReference>
<keyword evidence="6" id="KW-1185">Reference proteome</keyword>
<dbReference type="Proteomes" id="UP000677305">
    <property type="component" value="Chromosome"/>
</dbReference>
<dbReference type="Gene3D" id="2.60.120.10">
    <property type="entry name" value="Jelly Rolls"/>
    <property type="match status" value="1"/>
</dbReference>
<dbReference type="SMART" id="SM00342">
    <property type="entry name" value="HTH_ARAC"/>
    <property type="match status" value="1"/>
</dbReference>
<dbReference type="InterPro" id="IPR009057">
    <property type="entry name" value="Homeodomain-like_sf"/>
</dbReference>
<evidence type="ECO:0000259" key="4">
    <source>
        <dbReference type="PROSITE" id="PS01124"/>
    </source>
</evidence>
<dbReference type="SUPFAM" id="SSF51215">
    <property type="entry name" value="Regulatory protein AraC"/>
    <property type="match status" value="1"/>
</dbReference>
<keyword evidence="2" id="KW-0238">DNA-binding</keyword>
<evidence type="ECO:0000256" key="3">
    <source>
        <dbReference type="ARBA" id="ARBA00023163"/>
    </source>
</evidence>
<dbReference type="PANTHER" id="PTHR43280:SF2">
    <property type="entry name" value="HTH-TYPE TRANSCRIPTIONAL REGULATOR EXSA"/>
    <property type="match status" value="1"/>
</dbReference>
<dbReference type="GO" id="GO:0043565">
    <property type="term" value="F:sequence-specific DNA binding"/>
    <property type="evidence" value="ECO:0007669"/>
    <property type="project" value="InterPro"/>
</dbReference>
<keyword evidence="1" id="KW-0805">Transcription regulation</keyword>
<proteinExistence type="predicted"/>
<gene>
    <name evidence="5" type="ORF">HYG85_13955</name>
</gene>
<dbReference type="Pfam" id="PF12833">
    <property type="entry name" value="HTH_18"/>
    <property type="match status" value="1"/>
</dbReference>
<dbReference type="AlphaFoldDB" id="A0A8J8MBJ5"/>
<name>A0A8J8MBJ5_9FIRM</name>
<organism evidence="5 6">
    <name type="scientific">Vallitalea guaymasensis</name>
    <dbReference type="NCBI Taxonomy" id="1185412"/>
    <lineage>
        <taxon>Bacteria</taxon>
        <taxon>Bacillati</taxon>
        <taxon>Bacillota</taxon>
        <taxon>Clostridia</taxon>
        <taxon>Lachnospirales</taxon>
        <taxon>Vallitaleaceae</taxon>
        <taxon>Vallitalea</taxon>
    </lineage>
</organism>
<dbReference type="PROSITE" id="PS01124">
    <property type="entry name" value="HTH_ARAC_FAMILY_2"/>
    <property type="match status" value="1"/>
</dbReference>
<accession>A0A8J8MBJ5</accession>
<protein>
    <submittedName>
        <fullName evidence="5">Helix-turn-helix transcriptional regulator</fullName>
    </submittedName>
</protein>
<dbReference type="InterPro" id="IPR037923">
    <property type="entry name" value="HTH-like"/>
</dbReference>
<evidence type="ECO:0000313" key="5">
    <source>
        <dbReference type="EMBL" id="QUH29954.1"/>
    </source>
</evidence>
<dbReference type="InterPro" id="IPR014710">
    <property type="entry name" value="RmlC-like_jellyroll"/>
</dbReference>